<dbReference type="PANTHER" id="PTHR46875">
    <property type="entry name" value="TUMOR NECROSIS FACTOR RECEPTOR SUPERFAMILY MEMBER 5"/>
    <property type="match status" value="1"/>
</dbReference>
<organism evidence="5 6">
    <name type="scientific">Labrus bergylta</name>
    <name type="common">ballan wrasse</name>
    <dbReference type="NCBI Taxonomy" id="56723"/>
    <lineage>
        <taxon>Eukaryota</taxon>
        <taxon>Metazoa</taxon>
        <taxon>Chordata</taxon>
        <taxon>Craniata</taxon>
        <taxon>Vertebrata</taxon>
        <taxon>Euteleostomi</taxon>
        <taxon>Actinopterygii</taxon>
        <taxon>Neopterygii</taxon>
        <taxon>Teleostei</taxon>
        <taxon>Neoteleostei</taxon>
        <taxon>Acanthomorphata</taxon>
        <taxon>Eupercaria</taxon>
        <taxon>Labriformes</taxon>
        <taxon>Labridae</taxon>
        <taxon>Labrus</taxon>
    </lineage>
</organism>
<dbReference type="InParanoid" id="A0A3Q3F811"/>
<feature type="domain" description="TNFR-Cys" evidence="4">
    <location>
        <begin position="107"/>
        <end position="145"/>
    </location>
</feature>
<reference evidence="5" key="1">
    <citation type="submission" date="2025-08" db="UniProtKB">
        <authorList>
            <consortium name="Ensembl"/>
        </authorList>
    </citation>
    <scope>IDENTIFICATION</scope>
</reference>
<feature type="transmembrane region" description="Helical" evidence="2">
    <location>
        <begin position="193"/>
        <end position="218"/>
    </location>
</feature>
<dbReference type="GO" id="GO:0002768">
    <property type="term" value="P:immune response-regulating cell surface receptor signaling pathway"/>
    <property type="evidence" value="ECO:0007669"/>
    <property type="project" value="TreeGrafter"/>
</dbReference>
<dbReference type="GO" id="GO:0035631">
    <property type="term" value="C:CD40 receptor complex"/>
    <property type="evidence" value="ECO:0007669"/>
    <property type="project" value="TreeGrafter"/>
</dbReference>
<feature type="domain" description="TNFR-Cys" evidence="4">
    <location>
        <begin position="26"/>
        <end position="56"/>
    </location>
</feature>
<dbReference type="PANTHER" id="PTHR46875:SF3">
    <property type="entry name" value="CD40 MOLECULE, TNF RECEPTOR SUPERFAMILY MEMBER 5"/>
    <property type="match status" value="1"/>
</dbReference>
<dbReference type="STRING" id="56723.ENSLBEP00000016101"/>
<feature type="compositionally biased region" description="Basic and acidic residues" evidence="1">
    <location>
        <begin position="292"/>
        <end position="301"/>
    </location>
</feature>
<evidence type="ECO:0000313" key="6">
    <source>
        <dbReference type="Proteomes" id="UP000261660"/>
    </source>
</evidence>
<dbReference type="GO" id="GO:0009897">
    <property type="term" value="C:external side of plasma membrane"/>
    <property type="evidence" value="ECO:0007669"/>
    <property type="project" value="TreeGrafter"/>
</dbReference>
<dbReference type="FunCoup" id="A0A3Q3F811">
    <property type="interactions" value="120"/>
</dbReference>
<dbReference type="SMART" id="SM00208">
    <property type="entry name" value="TNFR"/>
    <property type="match status" value="3"/>
</dbReference>
<proteinExistence type="predicted"/>
<dbReference type="Ensembl" id="ENSLBET00000017039.1">
    <property type="protein sequence ID" value="ENSLBEP00000016101.1"/>
    <property type="gene ID" value="ENSLBEG00000012491.1"/>
</dbReference>
<dbReference type="Gene3D" id="2.10.50.10">
    <property type="entry name" value="Tumor Necrosis Factor Receptor, subunit A, domain 2"/>
    <property type="match status" value="3"/>
</dbReference>
<evidence type="ECO:0000256" key="2">
    <source>
        <dbReference type="SAM" id="Phobius"/>
    </source>
</evidence>
<dbReference type="OrthoDB" id="9932129at2759"/>
<name>A0A3Q3F811_9LABR</name>
<evidence type="ECO:0000259" key="4">
    <source>
        <dbReference type="SMART" id="SM00208"/>
    </source>
</evidence>
<keyword evidence="2" id="KW-1133">Transmembrane helix</keyword>
<keyword evidence="2" id="KW-0812">Transmembrane</keyword>
<dbReference type="InterPro" id="IPR001368">
    <property type="entry name" value="TNFR/NGFR_Cys_rich_reg"/>
</dbReference>
<dbReference type="CDD" id="cd13422">
    <property type="entry name" value="TNFRSF5_teleost"/>
    <property type="match status" value="1"/>
</dbReference>
<keyword evidence="6" id="KW-1185">Reference proteome</keyword>
<dbReference type="Proteomes" id="UP000261660">
    <property type="component" value="Unplaced"/>
</dbReference>
<dbReference type="InterPro" id="IPR052135">
    <property type="entry name" value="TNFRSF5"/>
</dbReference>
<feature type="signal peptide" evidence="3">
    <location>
        <begin position="1"/>
        <end position="22"/>
    </location>
</feature>
<feature type="chain" id="PRO_5018623870" evidence="3">
    <location>
        <begin position="23"/>
        <end position="308"/>
    </location>
</feature>
<dbReference type="InterPro" id="IPR034053">
    <property type="entry name" value="TNFRSF5_N_teleost"/>
</dbReference>
<evidence type="ECO:0000313" key="5">
    <source>
        <dbReference type="Ensembl" id="ENSLBEP00000016101.1"/>
    </source>
</evidence>
<dbReference type="Pfam" id="PF00020">
    <property type="entry name" value="TNFR_c6"/>
    <property type="match status" value="2"/>
</dbReference>
<reference evidence="5" key="2">
    <citation type="submission" date="2025-09" db="UniProtKB">
        <authorList>
            <consortium name="Ensembl"/>
        </authorList>
    </citation>
    <scope>IDENTIFICATION</scope>
</reference>
<dbReference type="GeneTree" id="ENSGT00940000166581"/>
<dbReference type="SUPFAM" id="SSF57586">
    <property type="entry name" value="TNF receptor-like"/>
    <property type="match status" value="2"/>
</dbReference>
<evidence type="ECO:0000256" key="1">
    <source>
        <dbReference type="SAM" id="MobiDB-lite"/>
    </source>
</evidence>
<dbReference type="AlphaFoldDB" id="A0A3Q3F811"/>
<feature type="domain" description="TNFR-Cys" evidence="4">
    <location>
        <begin position="148"/>
        <end position="187"/>
    </location>
</feature>
<keyword evidence="3" id="KW-0732">Signal</keyword>
<protein>
    <submittedName>
        <fullName evidence="5">CD40 molecule, TNF receptor superfamily member 5</fullName>
    </submittedName>
</protein>
<accession>A0A3Q3F811</accession>
<sequence>MEGLQTKMQLLLICTFLVITAGQPHCNPENQYEKDGQCCKMCVPGTRMSSIGTGTCDEPQCVDCGENEYQDAYTIERNCQRQPFCDPNKNFKHIVHENKKKKTICMCEQGFHCSSKECITCVPHTVCPPGEGAKLKGSHTHDTVCETCPVGTFSSESSWDSVCQKWTECESDYHIKEAGTAKSDNICEKDSRLYGIGIGIGILILIVLIGVVCYKVLVKRGQAEGKFKSCVEPCWGEKHEPLREVKAVNPTEEESMLQEECNKITPEENEDDQSLEESSDVRFTVNGQRVQQDSKTEHVSQEESQISI</sequence>
<feature type="region of interest" description="Disordered" evidence="1">
    <location>
        <begin position="287"/>
        <end position="308"/>
    </location>
</feature>
<evidence type="ECO:0000256" key="3">
    <source>
        <dbReference type="SAM" id="SignalP"/>
    </source>
</evidence>
<keyword evidence="2" id="KW-0472">Membrane</keyword>